<protein>
    <submittedName>
        <fullName evidence="1">Uncharacterized protein</fullName>
    </submittedName>
</protein>
<sequence length="124" mass="13458">MNQLWEKHRLRALLGEPGAALLEGAELRIWQPDPDHAPQAYYLRRRLGPEGLAGLAAQIGIQQGLKLGPAPAGPQGVWQLPAGLNWPDWQATARTGAQQAQGQLGTLGVWLREQDGHLQAVLLP</sequence>
<keyword evidence="2" id="KW-1185">Reference proteome</keyword>
<accession>A0A931J1R3</accession>
<dbReference type="EMBL" id="JAEDAK010000005">
    <property type="protein sequence ID" value="MBH9577118.1"/>
    <property type="molecule type" value="Genomic_DNA"/>
</dbReference>
<proteinExistence type="predicted"/>
<name>A0A931J1R3_9BURK</name>
<dbReference type="Proteomes" id="UP000613266">
    <property type="component" value="Unassembled WGS sequence"/>
</dbReference>
<reference evidence="1" key="1">
    <citation type="submission" date="2020-12" db="EMBL/GenBank/DDBJ databases">
        <title>The genome sequence of Inhella sp. 1Y17.</title>
        <authorList>
            <person name="Liu Y."/>
        </authorList>
    </citation>
    <scope>NUCLEOTIDE SEQUENCE</scope>
    <source>
        <strain evidence="1">1Y17</strain>
    </source>
</reference>
<evidence type="ECO:0000313" key="2">
    <source>
        <dbReference type="Proteomes" id="UP000613266"/>
    </source>
</evidence>
<gene>
    <name evidence="1" type="ORF">I7X39_09380</name>
</gene>
<dbReference type="RefSeq" id="WP_198110892.1">
    <property type="nucleotide sequence ID" value="NZ_JAEDAK010000005.1"/>
</dbReference>
<dbReference type="AlphaFoldDB" id="A0A931J1R3"/>
<organism evidence="1 2">
    <name type="scientific">Inhella proteolytica</name>
    <dbReference type="NCBI Taxonomy" id="2795029"/>
    <lineage>
        <taxon>Bacteria</taxon>
        <taxon>Pseudomonadati</taxon>
        <taxon>Pseudomonadota</taxon>
        <taxon>Betaproteobacteria</taxon>
        <taxon>Burkholderiales</taxon>
        <taxon>Sphaerotilaceae</taxon>
        <taxon>Inhella</taxon>
    </lineage>
</organism>
<evidence type="ECO:0000313" key="1">
    <source>
        <dbReference type="EMBL" id="MBH9577118.1"/>
    </source>
</evidence>
<comment type="caution">
    <text evidence="1">The sequence shown here is derived from an EMBL/GenBank/DDBJ whole genome shotgun (WGS) entry which is preliminary data.</text>
</comment>